<keyword evidence="2" id="KW-1185">Reference proteome</keyword>
<dbReference type="RefSeq" id="WP_085771950.1">
    <property type="nucleotide sequence ID" value="NZ_AP027149.1"/>
</dbReference>
<reference evidence="1 2" key="1">
    <citation type="submission" date="2017-02" db="EMBL/GenBank/DDBJ databases">
        <authorList>
            <person name="Peterson S.W."/>
        </authorList>
    </citation>
    <scope>NUCLEOTIDE SEQUENCE [LARGE SCALE GENOMIC DNA]</scope>
    <source>
        <strain evidence="1 2">S285</strain>
    </source>
</reference>
<evidence type="ECO:0000313" key="2">
    <source>
        <dbReference type="Proteomes" id="UP000193978"/>
    </source>
</evidence>
<evidence type="ECO:0000313" key="1">
    <source>
        <dbReference type="EMBL" id="ARN81833.1"/>
    </source>
</evidence>
<accession>A0A1W6MW67</accession>
<protein>
    <submittedName>
        <fullName evidence="1">Uncharacterized protein</fullName>
    </submittedName>
</protein>
<name>A0A1W6MW67_9HYPH</name>
<dbReference type="AlphaFoldDB" id="A0A1W6MW67"/>
<gene>
    <name evidence="1" type="ORF">B1812_12920</name>
</gene>
<dbReference type="Proteomes" id="UP000193978">
    <property type="component" value="Chromosome"/>
</dbReference>
<dbReference type="STRING" id="655015.B1812_12920"/>
<dbReference type="EMBL" id="CP019948">
    <property type="protein sequence ID" value="ARN81833.1"/>
    <property type="molecule type" value="Genomic_DNA"/>
</dbReference>
<proteinExistence type="predicted"/>
<dbReference type="KEGG" id="mbry:B1812_12920"/>
<organism evidence="1 2">
    <name type="scientific">Methylocystis bryophila</name>
    <dbReference type="NCBI Taxonomy" id="655015"/>
    <lineage>
        <taxon>Bacteria</taxon>
        <taxon>Pseudomonadati</taxon>
        <taxon>Pseudomonadota</taxon>
        <taxon>Alphaproteobacteria</taxon>
        <taxon>Hyphomicrobiales</taxon>
        <taxon>Methylocystaceae</taxon>
        <taxon>Methylocystis</taxon>
    </lineage>
</organism>
<dbReference type="OrthoDB" id="8218661at2"/>
<sequence length="333" mass="36975">MVEVNSFYMATVGEARGATQAYPPEHYRSQAEVLRKQTNLAARLPEGRPREKFTRLEELIAERHALHDLLQRRFEEARELKQAQALRVREFELQPVTGDGALTVERAELARLAAEVAPVAERRAEAWKKHEPEVALFARTRDYVRDQAQDLAPFDAPPAPPLAPGESHADAIDAARAEVFAIRGKLQDIDFAPYPSDWCKQRARAQIDALAERGRVNVSPSVDTGAPAIFPGLSFREVDKEIPDGLALVAWLHRDALIARVEREIDENSDDRSALDPGQRKSLRAELEAALLAAERIEEAAIVAAEAAGVLIVRRADADIRSFLEISGPAPRR</sequence>